<evidence type="ECO:0000313" key="1">
    <source>
        <dbReference type="EMBL" id="VEL35563.1"/>
    </source>
</evidence>
<sequence length="71" mass="7867">MLTKNNFAVLNRRLRASCGAAADTIRRLEKDLCQVKSSSGQHLAKLAEMKDKLKAAEDRSLFTTMESRGLA</sequence>
<proteinExistence type="predicted"/>
<keyword evidence="2" id="KW-1185">Reference proteome</keyword>
<protein>
    <submittedName>
        <fullName evidence="1">Uncharacterized protein</fullName>
    </submittedName>
</protein>
<comment type="caution">
    <text evidence="1">The sequence shown here is derived from an EMBL/GenBank/DDBJ whole genome shotgun (WGS) entry which is preliminary data.</text>
</comment>
<organism evidence="1 2">
    <name type="scientific">Protopolystoma xenopodis</name>
    <dbReference type="NCBI Taxonomy" id="117903"/>
    <lineage>
        <taxon>Eukaryota</taxon>
        <taxon>Metazoa</taxon>
        <taxon>Spiralia</taxon>
        <taxon>Lophotrochozoa</taxon>
        <taxon>Platyhelminthes</taxon>
        <taxon>Monogenea</taxon>
        <taxon>Polyopisthocotylea</taxon>
        <taxon>Polystomatidea</taxon>
        <taxon>Polystomatidae</taxon>
        <taxon>Protopolystoma</taxon>
    </lineage>
</organism>
<dbReference type="AlphaFoldDB" id="A0A448XFN9"/>
<reference evidence="1" key="1">
    <citation type="submission" date="2018-11" db="EMBL/GenBank/DDBJ databases">
        <authorList>
            <consortium name="Pathogen Informatics"/>
        </authorList>
    </citation>
    <scope>NUCLEOTIDE SEQUENCE</scope>
</reference>
<gene>
    <name evidence="1" type="ORF">PXEA_LOCUS29003</name>
</gene>
<evidence type="ECO:0000313" key="2">
    <source>
        <dbReference type="Proteomes" id="UP000784294"/>
    </source>
</evidence>
<dbReference type="EMBL" id="CAAALY010250120">
    <property type="protein sequence ID" value="VEL35563.1"/>
    <property type="molecule type" value="Genomic_DNA"/>
</dbReference>
<name>A0A448XFN9_9PLAT</name>
<accession>A0A448XFN9</accession>
<dbReference type="Proteomes" id="UP000784294">
    <property type="component" value="Unassembled WGS sequence"/>
</dbReference>